<sequence length="382" mass="44656">MKKKLLLLTATFLISSSSGTITAQKNVPKAVKSEVATVIKKSPVTTTMARKIGYYCRHNQRALSLFAIANPQQVRNRTDLAHRLLETLDKHLDCAENFIVTLYYNYGVEMAYFALKDAGFTIKETDIAEAIYQKEREKQYRIAQEQEVRKNAERERILLKRIESNYIFDKESLLIQPNVEIDISAMATSSITNNRDEYIDYSYDCIIDKEGKLSLTNLSDTLHYSDMQKFIYQYICDENVGSGIYTPGYVKIGNDTVAVNCYINIKFNEQRYQHKGYLDLTVVKDKKTGQWRFIEDLNSKLQNWTCREPEILRYDLETAIYNCPSLDELNKNKVELKFYVYSRKLRSNISDEIDLSHYFKILYLKRGFWETGYTPLEYKISF</sequence>
<dbReference type="RefSeq" id="WP_022601390.1">
    <property type="nucleotide sequence ID" value="NZ_KI440801.1"/>
</dbReference>
<dbReference type="EMBL" id="RBXN01000014">
    <property type="protein sequence ID" value="RKT49216.1"/>
    <property type="molecule type" value="Genomic_DNA"/>
</dbReference>
<feature type="signal peptide" evidence="1">
    <location>
        <begin position="1"/>
        <end position="23"/>
    </location>
</feature>
<organism evidence="2 3">
    <name type="scientific">Coprobacter fastidiosus NSB1 = JCM 33896</name>
    <dbReference type="NCBI Taxonomy" id="1349822"/>
    <lineage>
        <taxon>Bacteria</taxon>
        <taxon>Pseudomonadati</taxon>
        <taxon>Bacteroidota</taxon>
        <taxon>Bacteroidia</taxon>
        <taxon>Bacteroidales</taxon>
        <taxon>Barnesiellaceae</taxon>
        <taxon>Coprobacter</taxon>
    </lineage>
</organism>
<comment type="caution">
    <text evidence="2">The sequence shown here is derived from an EMBL/GenBank/DDBJ whole genome shotgun (WGS) entry which is preliminary data.</text>
</comment>
<evidence type="ECO:0000313" key="2">
    <source>
        <dbReference type="EMBL" id="RKT49216.1"/>
    </source>
</evidence>
<dbReference type="GeneID" id="92927761"/>
<evidence type="ECO:0000313" key="3">
    <source>
        <dbReference type="Proteomes" id="UP000269493"/>
    </source>
</evidence>
<reference evidence="2 3" key="1">
    <citation type="submission" date="2018-10" db="EMBL/GenBank/DDBJ databases">
        <title>Genomic Encyclopedia of Archaeal and Bacterial Type Strains, Phase II (KMG-II): from individual species to whole genera.</title>
        <authorList>
            <person name="Goeker M."/>
        </authorList>
    </citation>
    <scope>NUCLEOTIDE SEQUENCE [LARGE SCALE GENOMIC DNA]</scope>
    <source>
        <strain evidence="2 3">NSB1</strain>
    </source>
</reference>
<dbReference type="Proteomes" id="UP000269493">
    <property type="component" value="Unassembled WGS sequence"/>
</dbReference>
<keyword evidence="1" id="KW-0732">Signal</keyword>
<evidence type="ECO:0000256" key="1">
    <source>
        <dbReference type="SAM" id="SignalP"/>
    </source>
</evidence>
<keyword evidence="3" id="KW-1185">Reference proteome</keyword>
<proteinExistence type="predicted"/>
<name>A0A495VIS3_9BACT</name>
<protein>
    <submittedName>
        <fullName evidence="2">Uncharacterized protein</fullName>
    </submittedName>
</protein>
<gene>
    <name evidence="2" type="ORF">BC742_2758</name>
</gene>
<dbReference type="AlphaFoldDB" id="A0A495VIS3"/>
<accession>A0A495VIS3</accession>
<feature type="chain" id="PRO_5019778610" evidence="1">
    <location>
        <begin position="24"/>
        <end position="382"/>
    </location>
</feature>